<dbReference type="GO" id="GO:0005739">
    <property type="term" value="C:mitochondrion"/>
    <property type="evidence" value="ECO:0007669"/>
    <property type="project" value="UniProtKB-SubCell"/>
</dbReference>
<dbReference type="InterPro" id="IPR006084">
    <property type="entry name" value="XPG/Rad2"/>
</dbReference>
<evidence type="ECO:0000256" key="2">
    <source>
        <dbReference type="ARBA" id="ARBA00022705"/>
    </source>
</evidence>
<dbReference type="PANTHER" id="PTHR11081">
    <property type="entry name" value="FLAP ENDONUCLEASE FAMILY MEMBER"/>
    <property type="match status" value="1"/>
</dbReference>
<evidence type="ECO:0000259" key="20">
    <source>
        <dbReference type="SMART" id="SM00485"/>
    </source>
</evidence>
<evidence type="ECO:0000256" key="8">
    <source>
        <dbReference type="ARBA" id="ARBA00022839"/>
    </source>
</evidence>
<dbReference type="EC" id="3.1.-.-" evidence="16"/>
<dbReference type="FunFam" id="1.10.150.20:FF:000009">
    <property type="entry name" value="Flap endonuclease 1"/>
    <property type="match status" value="1"/>
</dbReference>
<comment type="subunit">
    <text evidence="15">Interacts with PCNA1 and PCNA2. Three molecules of FEN1 bind to one PCNA trimer with each molecule binding to one PCNA monomer. PCNA stimulates the nuclease activity without altering cleavage specificity.</text>
</comment>
<comment type="function">
    <text evidence="13 16">Structure-specific nuclease with 5'-flap endonuclease and 5'-3' exonuclease activities involved in DNA replication and repair. During DNA replication, cleaves the 5'-overhanging flap structure that is generated by displacement synthesis when DNA polymerase encounters the 5'-end of a downstream Okazaki fragment. It enters the flap from the 5'-end and then tracks to cleave the flap base, leaving a nick for ligation. Also involved in the long patch base excision repair (LP-BER) pathway, by cleaving within the apurinic/apyrimidinic (AP) site-terminated flap. Acts as a genome stabilization factor that prevents flaps from equilibrating into structures that lead to duplications and deletions. Also possesses 5'-3' exonuclease activity on nicked or gapped double-stranded DNA, and exhibits RNase H activity. Also involved in replication and repair of rDNA and in repairing mitochondrial DNA.</text>
</comment>
<keyword evidence="4 16" id="KW-0479">Metal-binding</keyword>
<keyword evidence="11 16" id="KW-0234">DNA repair</keyword>
<dbReference type="FunFam" id="3.40.50.1010:FF:000016">
    <property type="entry name" value="Flap endonuclease 1"/>
    <property type="match status" value="1"/>
</dbReference>
<dbReference type="Pfam" id="PF00867">
    <property type="entry name" value="XPG_I"/>
    <property type="match status" value="1"/>
</dbReference>
<dbReference type="PRINTS" id="PR00853">
    <property type="entry name" value="XPGRADSUPER"/>
</dbReference>
<dbReference type="SUPFAM" id="SSF47807">
    <property type="entry name" value="5' to 3' exonuclease, C-terminal subdomain"/>
    <property type="match status" value="1"/>
</dbReference>
<evidence type="ECO:0000256" key="14">
    <source>
        <dbReference type="ARBA" id="ARBA00034726"/>
    </source>
</evidence>
<keyword evidence="7 16" id="KW-0378">Hydrolase</keyword>
<feature type="compositionally biased region" description="Basic and acidic residues" evidence="17">
    <location>
        <begin position="369"/>
        <end position="379"/>
    </location>
</feature>
<evidence type="ECO:0000256" key="10">
    <source>
        <dbReference type="ARBA" id="ARBA00023128"/>
    </source>
</evidence>
<feature type="domain" description="5'-3' exonuclease" evidence="18">
    <location>
        <begin position="29"/>
        <end position="374"/>
    </location>
</feature>
<dbReference type="SMART" id="SM00484">
    <property type="entry name" value="XPGI"/>
    <property type="match status" value="1"/>
</dbReference>
<sequence>MGIKGLMKFINDRAPRAIKQVELQNYTGRKLAIDASMSLYQFMIAIRDGENFSNLTNEQGETTSHIAGFLNRVIRFLDAGIKPVYVFDGKPGQLKSGELLKRANKRAQAEADLKEAQEAGNKDDIKKFIGRTVHVTRKHNEDIKRLLALMGIPVVEAATDAEATCAALAKKGFVYGTGTDDADALTFGTPVQVRHLNLSEQKVRGNPIVEVNLAILLEDLQVTMDQFIDFCILCGCDYCDSIKGIGPETAFKMVKEHKDIDTIVEKLKAKGTQLPEEGSFDFKAVRQFFQDPPVASVENAKELESKEPDLEGLKKFLVEENSFSEKRFESAAERLKKARQKASQTRLENFFGAAVVKVNEKRVKKEKEAAAKAKAEAKAKAAQKRKAAAAANQENKKPKA</sequence>
<name>A0A0G4FIY1_9ALVE</name>
<evidence type="ECO:0000256" key="15">
    <source>
        <dbReference type="ARBA" id="ARBA00063178"/>
    </source>
</evidence>
<evidence type="ECO:0000256" key="17">
    <source>
        <dbReference type="SAM" id="MobiDB-lite"/>
    </source>
</evidence>
<evidence type="ECO:0000256" key="9">
    <source>
        <dbReference type="ARBA" id="ARBA00022842"/>
    </source>
</evidence>
<evidence type="ECO:0000259" key="19">
    <source>
        <dbReference type="SMART" id="SM00484"/>
    </source>
</evidence>
<evidence type="ECO:0000256" key="4">
    <source>
        <dbReference type="ARBA" id="ARBA00022723"/>
    </source>
</evidence>
<feature type="region of interest" description="Disordered" evidence="17">
    <location>
        <begin position="369"/>
        <end position="400"/>
    </location>
</feature>
<evidence type="ECO:0000259" key="18">
    <source>
        <dbReference type="SMART" id="SM00475"/>
    </source>
</evidence>
<evidence type="ECO:0000256" key="1">
    <source>
        <dbReference type="ARBA" id="ARBA00022553"/>
    </source>
</evidence>
<feature type="domain" description="XPG N-terminal" evidence="20">
    <location>
        <begin position="1"/>
        <end position="109"/>
    </location>
</feature>
<evidence type="ECO:0000256" key="12">
    <source>
        <dbReference type="ARBA" id="ARBA00023242"/>
    </source>
</evidence>
<dbReference type="PANTHER" id="PTHR11081:SF9">
    <property type="entry name" value="FLAP ENDONUCLEASE 1"/>
    <property type="match status" value="1"/>
</dbReference>
<dbReference type="InterPro" id="IPR006086">
    <property type="entry name" value="XPG-I_dom"/>
</dbReference>
<evidence type="ECO:0000256" key="13">
    <source>
        <dbReference type="ARBA" id="ARBA00029382"/>
    </source>
</evidence>
<dbReference type="Gene3D" id="1.10.150.20">
    <property type="entry name" value="5' to 3' exonuclease, C-terminal subdomain"/>
    <property type="match status" value="1"/>
</dbReference>
<keyword evidence="3 16" id="KW-0540">Nuclease</keyword>
<feature type="domain" description="XPG-I" evidence="19">
    <location>
        <begin position="148"/>
        <end position="222"/>
    </location>
</feature>
<accession>A0A0G4FIY1</accession>
<organism evidence="21">
    <name type="scientific">Chromera velia CCMP2878</name>
    <dbReference type="NCBI Taxonomy" id="1169474"/>
    <lineage>
        <taxon>Eukaryota</taxon>
        <taxon>Sar</taxon>
        <taxon>Alveolata</taxon>
        <taxon>Colpodellida</taxon>
        <taxon>Chromeraceae</taxon>
        <taxon>Chromera</taxon>
    </lineage>
</organism>
<dbReference type="HAMAP" id="MF_00614">
    <property type="entry name" value="Fen"/>
    <property type="match status" value="1"/>
</dbReference>
<dbReference type="CDD" id="cd09867">
    <property type="entry name" value="PIN_FEN1"/>
    <property type="match status" value="1"/>
</dbReference>
<evidence type="ECO:0000313" key="21">
    <source>
        <dbReference type="EMBL" id="CEM13718.1"/>
    </source>
</evidence>
<dbReference type="GO" id="GO:0008409">
    <property type="term" value="F:5'-3' exonuclease activity"/>
    <property type="evidence" value="ECO:0007669"/>
    <property type="project" value="UniProtKB-UniRule"/>
</dbReference>
<evidence type="ECO:0000256" key="6">
    <source>
        <dbReference type="ARBA" id="ARBA00022763"/>
    </source>
</evidence>
<dbReference type="InterPro" id="IPR023426">
    <property type="entry name" value="Flap_endonuc"/>
</dbReference>
<keyword evidence="10 16" id="KW-0496">Mitochondrion</keyword>
<comment type="cofactor">
    <cofactor evidence="16">
        <name>Mg(2+)</name>
        <dbReference type="ChEBI" id="CHEBI:18420"/>
    </cofactor>
    <text evidence="16">Binds 2 magnesium ions per subunit. They probably participate in the reaction catalyzed by the enzyme. May bind an additional third magnesium ion after substrate binding.</text>
</comment>
<gene>
    <name evidence="21" type="ORF">Cvel_17286</name>
</gene>
<dbReference type="PhylomeDB" id="A0A0G4FIY1"/>
<dbReference type="CDD" id="cd09907">
    <property type="entry name" value="H3TH_FEN1-Euk"/>
    <property type="match status" value="1"/>
</dbReference>
<dbReference type="SUPFAM" id="SSF88723">
    <property type="entry name" value="PIN domain-like"/>
    <property type="match status" value="1"/>
</dbReference>
<comment type="subcellular location">
    <subcellularLocation>
        <location evidence="16">Nucleus</location>
        <location evidence="16">Nucleolus</location>
    </subcellularLocation>
    <subcellularLocation>
        <location evidence="16">Nucleus</location>
        <location evidence="16">Nucleoplasm</location>
    </subcellularLocation>
    <subcellularLocation>
        <location evidence="16">Mitochondrion</location>
    </subcellularLocation>
    <text evidence="16">Resides mostly in the nucleoli and relocalizes to the nucleoplasm upon DNA damage.</text>
</comment>
<dbReference type="EMBL" id="CDMZ01000409">
    <property type="protein sequence ID" value="CEM13718.1"/>
    <property type="molecule type" value="Genomic_DNA"/>
</dbReference>
<dbReference type="GO" id="GO:0017108">
    <property type="term" value="F:5'-flap endonuclease activity"/>
    <property type="evidence" value="ECO:0007669"/>
    <property type="project" value="UniProtKB-UniRule"/>
</dbReference>
<dbReference type="GO" id="GO:0006284">
    <property type="term" value="P:base-excision repair"/>
    <property type="evidence" value="ECO:0007669"/>
    <property type="project" value="UniProtKB-UniRule"/>
</dbReference>
<dbReference type="SMART" id="SM00279">
    <property type="entry name" value="HhH2"/>
    <property type="match status" value="1"/>
</dbReference>
<keyword evidence="5 16" id="KW-0255">Endonuclease</keyword>
<evidence type="ECO:0000256" key="11">
    <source>
        <dbReference type="ARBA" id="ARBA00023204"/>
    </source>
</evidence>
<keyword evidence="2 16" id="KW-0235">DNA replication</keyword>
<dbReference type="GO" id="GO:0005654">
    <property type="term" value="C:nucleoplasm"/>
    <property type="evidence" value="ECO:0007669"/>
    <property type="project" value="UniProtKB-SubCell"/>
</dbReference>
<dbReference type="InterPro" id="IPR029060">
    <property type="entry name" value="PIN-like_dom_sf"/>
</dbReference>
<dbReference type="InterPro" id="IPR008918">
    <property type="entry name" value="HhH2"/>
</dbReference>
<dbReference type="InterPro" id="IPR006085">
    <property type="entry name" value="XPG_DNA_repair_N"/>
</dbReference>
<dbReference type="GO" id="GO:0005730">
    <property type="term" value="C:nucleolus"/>
    <property type="evidence" value="ECO:0007669"/>
    <property type="project" value="UniProtKB-SubCell"/>
</dbReference>
<evidence type="ECO:0000256" key="5">
    <source>
        <dbReference type="ARBA" id="ARBA00022759"/>
    </source>
</evidence>
<dbReference type="InterPro" id="IPR036279">
    <property type="entry name" value="5-3_exonuclease_C_sf"/>
</dbReference>
<dbReference type="GO" id="GO:0003677">
    <property type="term" value="F:DNA binding"/>
    <property type="evidence" value="ECO:0007669"/>
    <property type="project" value="UniProtKB-UniRule"/>
</dbReference>
<comment type="similarity">
    <text evidence="14 16">Belongs to the XPG/RAD2 endonuclease family. FEN1 subfamily.</text>
</comment>
<dbReference type="GO" id="GO:0043137">
    <property type="term" value="P:DNA replication, removal of RNA primer"/>
    <property type="evidence" value="ECO:0007669"/>
    <property type="project" value="UniProtKB-UniRule"/>
</dbReference>
<dbReference type="AlphaFoldDB" id="A0A0G4FIY1"/>
<keyword evidence="1 16" id="KW-0597">Phosphoprotein</keyword>
<keyword evidence="8 16" id="KW-0269">Exonuclease</keyword>
<dbReference type="GO" id="GO:0000287">
    <property type="term" value="F:magnesium ion binding"/>
    <property type="evidence" value="ECO:0007669"/>
    <property type="project" value="UniProtKB-UniRule"/>
</dbReference>
<dbReference type="Gene3D" id="3.40.50.1010">
    <property type="entry name" value="5'-nuclease"/>
    <property type="match status" value="1"/>
</dbReference>
<dbReference type="InterPro" id="IPR002421">
    <property type="entry name" value="5-3_exonuclease"/>
</dbReference>
<reference evidence="21" key="1">
    <citation type="submission" date="2014-11" db="EMBL/GenBank/DDBJ databases">
        <authorList>
            <person name="Otto D Thomas"/>
            <person name="Naeem Raeece"/>
        </authorList>
    </citation>
    <scope>NUCLEOTIDE SEQUENCE</scope>
</reference>
<evidence type="ECO:0000256" key="3">
    <source>
        <dbReference type="ARBA" id="ARBA00022722"/>
    </source>
</evidence>
<dbReference type="SMART" id="SM00485">
    <property type="entry name" value="XPGN"/>
    <property type="match status" value="1"/>
</dbReference>
<keyword evidence="6 16" id="KW-0227">DNA damage</keyword>
<keyword evidence="12 16" id="KW-0539">Nucleus</keyword>
<dbReference type="SMART" id="SM00475">
    <property type="entry name" value="53EXOc"/>
    <property type="match status" value="1"/>
</dbReference>
<protein>
    <recommendedName>
        <fullName evidence="16">Flap endonuclease 1</fullName>
        <shortName evidence="16">FEN-1</shortName>
        <ecNumber evidence="16">3.1.-.-</ecNumber>
    </recommendedName>
    <alternativeName>
        <fullName evidence="16">Flap structure-specific endonuclease 1</fullName>
    </alternativeName>
</protein>
<dbReference type="Pfam" id="PF00752">
    <property type="entry name" value="XPG_N"/>
    <property type="match status" value="1"/>
</dbReference>
<keyword evidence="9 16" id="KW-0460">Magnesium</keyword>
<evidence type="ECO:0000256" key="7">
    <source>
        <dbReference type="ARBA" id="ARBA00022801"/>
    </source>
</evidence>
<dbReference type="VEuPathDB" id="CryptoDB:Cvel_17286"/>
<proteinExistence type="inferred from homology"/>
<evidence type="ECO:0000256" key="16">
    <source>
        <dbReference type="HAMAP-Rule" id="MF_03140"/>
    </source>
</evidence>